<dbReference type="AlphaFoldDB" id="A0A327RMP1"/>
<accession>A0A327RMP1</accession>
<sequence>MIENLNYEKASDREILLYTCLGEALCAVQILEDALSHAIVLKKTEPNQKDIANTILKKQQKYTLGKAIFLAKKESLLPEPLIKEMIKIRDERNWLIHESVIENKEDYKSNNFFKRLSEKSKFIVLKANKLQVTIELDLIRYSEKKGIDTSNIRNFICKHYGLNF</sequence>
<dbReference type="OrthoDB" id="1350790at2"/>
<protein>
    <submittedName>
        <fullName evidence="1">Uncharacterized protein</fullName>
    </submittedName>
</protein>
<proteinExistence type="predicted"/>
<evidence type="ECO:0000313" key="2">
    <source>
        <dbReference type="Proteomes" id="UP000248703"/>
    </source>
</evidence>
<gene>
    <name evidence="1" type="ORF">LY08_00953</name>
</gene>
<dbReference type="EMBL" id="QLLO01000002">
    <property type="protein sequence ID" value="RAJ17172.1"/>
    <property type="molecule type" value="Genomic_DNA"/>
</dbReference>
<dbReference type="Proteomes" id="UP000248703">
    <property type="component" value="Unassembled WGS sequence"/>
</dbReference>
<keyword evidence="2" id="KW-1185">Reference proteome</keyword>
<comment type="caution">
    <text evidence="1">The sequence shown here is derived from an EMBL/GenBank/DDBJ whole genome shotgun (WGS) entry which is preliminary data.</text>
</comment>
<dbReference type="RefSeq" id="WP_111659276.1">
    <property type="nucleotide sequence ID" value="NZ_QLLO01000002.1"/>
</dbReference>
<evidence type="ECO:0000313" key="1">
    <source>
        <dbReference type="EMBL" id="RAJ17172.1"/>
    </source>
</evidence>
<organism evidence="1 2">
    <name type="scientific">Olleya aquimaris</name>
    <dbReference type="NCBI Taxonomy" id="639310"/>
    <lineage>
        <taxon>Bacteria</taxon>
        <taxon>Pseudomonadati</taxon>
        <taxon>Bacteroidota</taxon>
        <taxon>Flavobacteriia</taxon>
        <taxon>Flavobacteriales</taxon>
        <taxon>Flavobacteriaceae</taxon>
    </lineage>
</organism>
<name>A0A327RMP1_9FLAO</name>
<reference evidence="1 2" key="1">
    <citation type="submission" date="2018-06" db="EMBL/GenBank/DDBJ databases">
        <title>Genomic Encyclopedia of Archaeal and Bacterial Type Strains, Phase II (KMG-II): from individual species to whole genera.</title>
        <authorList>
            <person name="Goeker M."/>
        </authorList>
    </citation>
    <scope>NUCLEOTIDE SEQUENCE [LARGE SCALE GENOMIC DNA]</scope>
    <source>
        <strain evidence="1 2">DSM 24464</strain>
    </source>
</reference>